<evidence type="ECO:0000313" key="4">
    <source>
        <dbReference type="Proteomes" id="UP000283655"/>
    </source>
</evidence>
<feature type="domain" description="DUF2786" evidence="1">
    <location>
        <begin position="9"/>
        <end position="48"/>
    </location>
</feature>
<evidence type="ECO:0000259" key="2">
    <source>
        <dbReference type="Pfam" id="PF23771"/>
    </source>
</evidence>
<gene>
    <name evidence="3" type="ORF">D5071_05800</name>
</gene>
<proteinExistence type="predicted"/>
<evidence type="ECO:0000313" key="3">
    <source>
        <dbReference type="EMBL" id="RJL53161.1"/>
    </source>
</evidence>
<dbReference type="PIRSF" id="PIRSF028111">
    <property type="entry name" value="UCP028111"/>
    <property type="match status" value="1"/>
</dbReference>
<evidence type="ECO:0000259" key="1">
    <source>
        <dbReference type="Pfam" id="PF10979"/>
    </source>
</evidence>
<dbReference type="RefSeq" id="WP_119873126.1">
    <property type="nucleotide sequence ID" value="NZ_QZDH01000010.1"/>
</dbReference>
<dbReference type="Pfam" id="PF23771">
    <property type="entry name" value="DUF7168"/>
    <property type="match status" value="1"/>
</dbReference>
<dbReference type="Proteomes" id="UP000283655">
    <property type="component" value="Unassembled WGS sequence"/>
</dbReference>
<name>A0A419AYW3_PECCA</name>
<organism evidence="3 4">
    <name type="scientific">Pectobacterium carotovorum</name>
    <name type="common">Erwinia carotovora</name>
    <dbReference type="NCBI Taxonomy" id="554"/>
    <lineage>
        <taxon>Bacteria</taxon>
        <taxon>Pseudomonadati</taxon>
        <taxon>Pseudomonadota</taxon>
        <taxon>Gammaproteobacteria</taxon>
        <taxon>Enterobacterales</taxon>
        <taxon>Pectobacteriaceae</taxon>
        <taxon>Pectobacterium</taxon>
    </lineage>
</organism>
<feature type="domain" description="DUF7168" evidence="2">
    <location>
        <begin position="64"/>
        <end position="195"/>
    </location>
</feature>
<reference evidence="3 4" key="1">
    <citation type="submission" date="2018-09" db="EMBL/GenBank/DDBJ databases">
        <title>Phylogenetic diversity of Pectobacterium and Dickeya strains causing blackleg disease of potato in Morocco.</title>
        <authorList>
            <person name="Oulghazi S."/>
            <person name="Moumni M."/>
            <person name="Faure D."/>
        </authorList>
    </citation>
    <scope>NUCLEOTIDE SEQUENCE [LARGE SCALE GENOMIC DNA]</scope>
    <source>
        <strain evidence="3 4">S1.15.11.2D</strain>
    </source>
</reference>
<accession>A0A419AYW3</accession>
<dbReference type="InterPro" id="IPR055592">
    <property type="entry name" value="DUF7168"/>
</dbReference>
<sequence>MNGEEEKEKYMDKIQKLLHLAKRSTNEHEAANAISQAQNLMHKFGLSELDIDLKSIKEFQSEHCPSDANKLPEYVVSLANMLCYAFGVHCYYTWTRNHRRSVAFYGPTERPQIAAYGFDVLSVQLVKARSEFIASQNKRIKRTTKTNRADQFCAGWVSGARNAISRFAVEPEEQQLMSLYYKQISEGFSELKSREAKSCRGDDDAYHAGYHSGKDARLHQAVKGTSMGRIKYF</sequence>
<dbReference type="InterPro" id="IPR024498">
    <property type="entry name" value="DUF2786"/>
</dbReference>
<dbReference type="AlphaFoldDB" id="A0A419AYW3"/>
<dbReference type="Pfam" id="PF10979">
    <property type="entry name" value="DUF2786"/>
    <property type="match status" value="1"/>
</dbReference>
<protein>
    <submittedName>
        <fullName evidence="3">DUF2786 domain-containing protein</fullName>
    </submittedName>
</protein>
<dbReference type="EMBL" id="QZDH01000010">
    <property type="protein sequence ID" value="RJL53161.1"/>
    <property type="molecule type" value="Genomic_DNA"/>
</dbReference>
<comment type="caution">
    <text evidence="3">The sequence shown here is derived from an EMBL/GenBank/DDBJ whole genome shotgun (WGS) entry which is preliminary data.</text>
</comment>
<dbReference type="InterPro" id="IPR016868">
    <property type="entry name" value="Phage_B3_Orf5"/>
</dbReference>